<keyword evidence="1" id="KW-0175">Coiled coil</keyword>
<dbReference type="PROSITE" id="PS50887">
    <property type="entry name" value="GGDEF"/>
    <property type="match status" value="1"/>
</dbReference>
<feature type="coiled-coil region" evidence="1">
    <location>
        <begin position="9"/>
        <end position="36"/>
    </location>
</feature>
<evidence type="ECO:0000259" key="2">
    <source>
        <dbReference type="PROSITE" id="PS50887"/>
    </source>
</evidence>
<gene>
    <name evidence="3" type="ORF">UW25_C0006G0017</name>
</gene>
<dbReference type="InterPro" id="IPR029787">
    <property type="entry name" value="Nucleotide_cyclase"/>
</dbReference>
<dbReference type="NCBIfam" id="TIGR00254">
    <property type="entry name" value="GGDEF"/>
    <property type="match status" value="1"/>
</dbReference>
<dbReference type="SUPFAM" id="SSF55073">
    <property type="entry name" value="Nucleotide cyclase"/>
    <property type="match status" value="1"/>
</dbReference>
<dbReference type="InterPro" id="IPR050469">
    <property type="entry name" value="Diguanylate_Cyclase"/>
</dbReference>
<dbReference type="GO" id="GO:0052621">
    <property type="term" value="F:diguanylate cyclase activity"/>
    <property type="evidence" value="ECO:0007669"/>
    <property type="project" value="TreeGrafter"/>
</dbReference>
<dbReference type="GO" id="GO:0043709">
    <property type="term" value="P:cell adhesion involved in single-species biofilm formation"/>
    <property type="evidence" value="ECO:0007669"/>
    <property type="project" value="TreeGrafter"/>
</dbReference>
<dbReference type="AlphaFoldDB" id="A0A837ICF9"/>
<dbReference type="InterPro" id="IPR000160">
    <property type="entry name" value="GGDEF_dom"/>
</dbReference>
<dbReference type="Proteomes" id="UP000033815">
    <property type="component" value="Unassembled WGS sequence"/>
</dbReference>
<accession>A0A837ICF9</accession>
<dbReference type="InterPro" id="IPR043128">
    <property type="entry name" value="Rev_trsase/Diguanyl_cyclase"/>
</dbReference>
<dbReference type="CDD" id="cd01949">
    <property type="entry name" value="GGDEF"/>
    <property type="match status" value="1"/>
</dbReference>
<reference evidence="3 4" key="1">
    <citation type="journal article" date="2015" name="Nature">
        <title>rRNA introns, odd ribosomes, and small enigmatic genomes across a large radiation of phyla.</title>
        <authorList>
            <person name="Brown C.T."/>
            <person name="Hug L.A."/>
            <person name="Thomas B.C."/>
            <person name="Sharon I."/>
            <person name="Castelle C.J."/>
            <person name="Singh A."/>
            <person name="Wilkins M.J."/>
            <person name="Williams K.H."/>
            <person name="Banfield J.F."/>
        </authorList>
    </citation>
    <scope>NUCLEOTIDE SEQUENCE [LARGE SCALE GENOMIC DNA]</scope>
</reference>
<protein>
    <submittedName>
        <fullName evidence="3">Diguanylate cyclase with PAS/PAC sensor</fullName>
    </submittedName>
</protein>
<dbReference type="Gene3D" id="3.30.70.270">
    <property type="match status" value="1"/>
</dbReference>
<dbReference type="Pfam" id="PF00990">
    <property type="entry name" value="GGDEF"/>
    <property type="match status" value="1"/>
</dbReference>
<dbReference type="EMBL" id="LCHP01000006">
    <property type="protein sequence ID" value="KKT36495.1"/>
    <property type="molecule type" value="Genomic_DNA"/>
</dbReference>
<organism evidence="3 4">
    <name type="scientific">Candidatus Nomurabacteria bacterium GW2011_GWB1_44_12</name>
    <dbReference type="NCBI Taxonomy" id="1618748"/>
    <lineage>
        <taxon>Bacteria</taxon>
        <taxon>Candidatus Nomuraibacteriota</taxon>
    </lineage>
</organism>
<dbReference type="SMART" id="SM00267">
    <property type="entry name" value="GGDEF"/>
    <property type="match status" value="1"/>
</dbReference>
<feature type="domain" description="GGDEF" evidence="2">
    <location>
        <begin position="72"/>
        <end position="198"/>
    </location>
</feature>
<evidence type="ECO:0000256" key="1">
    <source>
        <dbReference type="SAM" id="Coils"/>
    </source>
</evidence>
<sequence>MNKLQQDPCIHCRVKIKALEHSIQELENQLREALGTDPLTGLASKKKVYEDLEHSFAVLHRDEKNRGHRAANNFSIIFIDLDGFKAINDGNHLRGDRILIEFADYLREVTRKVDTVARFGGDEFFILARNTTKEEAQFLCDKIQSGLKSYSFDSENEELKLMASVATASTSEGFTKYMPMIAEADARMQVQKSLRKRK</sequence>
<dbReference type="PANTHER" id="PTHR45138:SF6">
    <property type="entry name" value="DIGUANYLATE CYCLASE DGCN"/>
    <property type="match status" value="1"/>
</dbReference>
<name>A0A837ICF9_9BACT</name>
<proteinExistence type="predicted"/>
<dbReference type="GO" id="GO:0005886">
    <property type="term" value="C:plasma membrane"/>
    <property type="evidence" value="ECO:0007669"/>
    <property type="project" value="TreeGrafter"/>
</dbReference>
<evidence type="ECO:0000313" key="4">
    <source>
        <dbReference type="Proteomes" id="UP000033815"/>
    </source>
</evidence>
<comment type="caution">
    <text evidence="3">The sequence shown here is derived from an EMBL/GenBank/DDBJ whole genome shotgun (WGS) entry which is preliminary data.</text>
</comment>
<dbReference type="PANTHER" id="PTHR45138">
    <property type="entry name" value="REGULATORY COMPONENTS OF SENSORY TRANSDUCTION SYSTEM"/>
    <property type="match status" value="1"/>
</dbReference>
<dbReference type="GO" id="GO:1902201">
    <property type="term" value="P:negative regulation of bacterial-type flagellum-dependent cell motility"/>
    <property type="evidence" value="ECO:0007669"/>
    <property type="project" value="TreeGrafter"/>
</dbReference>
<evidence type="ECO:0000313" key="3">
    <source>
        <dbReference type="EMBL" id="KKT36495.1"/>
    </source>
</evidence>